<dbReference type="PANTHER" id="PTHR24148:SF64">
    <property type="entry name" value="HETEROKARYON INCOMPATIBILITY DOMAIN-CONTAINING PROTEIN"/>
    <property type="match status" value="1"/>
</dbReference>
<evidence type="ECO:0000259" key="2">
    <source>
        <dbReference type="Pfam" id="PF06985"/>
    </source>
</evidence>
<protein>
    <recommendedName>
        <fullName evidence="2">Heterokaryon incompatibility domain-containing protein</fullName>
    </recommendedName>
</protein>
<evidence type="ECO:0000313" key="3">
    <source>
        <dbReference type="EMBL" id="RYN54580.1"/>
    </source>
</evidence>
<accession>A0A4Q4MMK6</accession>
<name>A0A4Q4MMK6_9PLEO</name>
<gene>
    <name evidence="3" type="ORF">AA0114_g3767</name>
</gene>
<evidence type="ECO:0000256" key="1">
    <source>
        <dbReference type="SAM" id="MobiDB-lite"/>
    </source>
</evidence>
<proteinExistence type="predicted"/>
<dbReference type="InterPro" id="IPR052895">
    <property type="entry name" value="HetReg/Transcr_Mod"/>
</dbReference>
<comment type="caution">
    <text evidence="3">The sequence shown here is derived from an EMBL/GenBank/DDBJ whole genome shotgun (WGS) entry which is preliminary data.</text>
</comment>
<dbReference type="Pfam" id="PF06985">
    <property type="entry name" value="HET"/>
    <property type="match status" value="1"/>
</dbReference>
<dbReference type="PANTHER" id="PTHR24148">
    <property type="entry name" value="ANKYRIN REPEAT DOMAIN-CONTAINING PROTEIN 39 HOMOLOG-RELATED"/>
    <property type="match status" value="1"/>
</dbReference>
<dbReference type="AlphaFoldDB" id="A0A4Q4MMK6"/>
<organism evidence="3 4">
    <name type="scientific">Alternaria tenuissima</name>
    <dbReference type="NCBI Taxonomy" id="119927"/>
    <lineage>
        <taxon>Eukaryota</taxon>
        <taxon>Fungi</taxon>
        <taxon>Dikarya</taxon>
        <taxon>Ascomycota</taxon>
        <taxon>Pezizomycotina</taxon>
        <taxon>Dothideomycetes</taxon>
        <taxon>Pleosporomycetidae</taxon>
        <taxon>Pleosporales</taxon>
        <taxon>Pleosporineae</taxon>
        <taxon>Pleosporaceae</taxon>
        <taxon>Alternaria</taxon>
        <taxon>Alternaria sect. Alternaria</taxon>
        <taxon>Alternaria alternata complex</taxon>
    </lineage>
</organism>
<dbReference type="EMBL" id="PDXA01000010">
    <property type="protein sequence ID" value="RYN54580.1"/>
    <property type="molecule type" value="Genomic_DNA"/>
</dbReference>
<sequence length="568" mass="65127">MTNTNPSPIVVAKSEFFQGMEKKHRRSDDDDSHPSHGGVRPSKRSKLEEAQSKSLVESAYSSTLEQHNKLVKGSIYTDCLEAQSARFLVLHPGSLHDKIECHLMRPKDFAPTYPDETFSYEALSYVWGQEEDPEFIVLCESRFAITRNLAEALRYSRYTDRGRVLWVDAICINQCDGKEKEAQLLSMHWVYQSAKKVIAWLGLPDKFSRSAFSTMTMTERLERHGWESVSAAGSVEISKGVAVTEADAFAMLMDRPYWSRAWVVQEMMSAQSLVIQCGSDVVLYSTLEKAHPRDKPACFKIRSAENPPVVKFQGDSEVTILQMGSKRMSSKRYLDCFLDRQCRLRHDNIFAFLNLLSDDVQERVKVSYEVDLRKLILDTAQAIIKSTQSLHIIGIKGRQTPPSALGEDGWQLHMPSWCPYLATPYECRPIEPHSKPNLFEERGVFSFVNSMLQVRGFVIGRVSKTILRQTPPEVRAKAWWDEADIKRERKYYWKCPSRLLLALSLPVEARNFILKHCGEIKKAIWTWQKLFSYVRFGITDRPGPYVRSHSVAQRLEHFTPAKMRQLGG</sequence>
<reference evidence="4" key="1">
    <citation type="journal article" date="2019" name="bioRxiv">
        <title>Genomics, evolutionary history and diagnostics of the Alternaria alternata species group including apple and Asian pear pathotypes.</title>
        <authorList>
            <person name="Armitage A.D."/>
            <person name="Cockerton H.M."/>
            <person name="Sreenivasaprasad S."/>
            <person name="Woodhall J.W."/>
            <person name="Lane C.R."/>
            <person name="Harrison R.J."/>
            <person name="Clarkson J.P."/>
        </authorList>
    </citation>
    <scope>NUCLEOTIDE SEQUENCE [LARGE SCALE GENOMIC DNA]</scope>
    <source>
        <strain evidence="4">FERA 1082</strain>
    </source>
</reference>
<dbReference type="InterPro" id="IPR010730">
    <property type="entry name" value="HET"/>
</dbReference>
<feature type="region of interest" description="Disordered" evidence="1">
    <location>
        <begin position="1"/>
        <end position="51"/>
    </location>
</feature>
<evidence type="ECO:0000313" key="4">
    <source>
        <dbReference type="Proteomes" id="UP000292402"/>
    </source>
</evidence>
<dbReference type="Proteomes" id="UP000292402">
    <property type="component" value="Unassembled WGS sequence"/>
</dbReference>
<feature type="domain" description="Heterokaryon incompatibility" evidence="2">
    <location>
        <begin position="120"/>
        <end position="266"/>
    </location>
</feature>